<evidence type="ECO:0000256" key="5">
    <source>
        <dbReference type="SAM" id="Coils"/>
    </source>
</evidence>
<evidence type="ECO:0000256" key="3">
    <source>
        <dbReference type="ARBA" id="ARBA00022679"/>
    </source>
</evidence>
<evidence type="ECO:0000259" key="7">
    <source>
        <dbReference type="PROSITE" id="PS50885"/>
    </source>
</evidence>
<dbReference type="PROSITE" id="PS50885">
    <property type="entry name" value="HAMP"/>
    <property type="match status" value="1"/>
</dbReference>
<comment type="subcellular location">
    <subcellularLocation>
        <location evidence="1">Membrane</location>
    </subcellularLocation>
</comment>
<dbReference type="EMBL" id="JABEQB010000020">
    <property type="protein sequence ID" value="NNG67137.1"/>
    <property type="molecule type" value="Genomic_DNA"/>
</dbReference>
<keyword evidence="6" id="KW-0812">Transmembrane</keyword>
<dbReference type="InterPro" id="IPR010559">
    <property type="entry name" value="Sig_transdc_His_kin_internal"/>
</dbReference>
<dbReference type="Pfam" id="PF02518">
    <property type="entry name" value="HATPase_c"/>
    <property type="match status" value="1"/>
</dbReference>
<dbReference type="SMART" id="SM00304">
    <property type="entry name" value="HAMP"/>
    <property type="match status" value="1"/>
</dbReference>
<dbReference type="Gene3D" id="3.30.565.10">
    <property type="entry name" value="Histidine kinase-like ATPase, C-terminal domain"/>
    <property type="match status" value="1"/>
</dbReference>
<keyword evidence="5" id="KW-0175">Coiled coil</keyword>
<dbReference type="GO" id="GO:0000155">
    <property type="term" value="F:phosphorelay sensor kinase activity"/>
    <property type="evidence" value="ECO:0007669"/>
    <property type="project" value="InterPro"/>
</dbReference>
<dbReference type="RefSeq" id="WP_170271047.1">
    <property type="nucleotide sequence ID" value="NZ_JABEQB010000020.1"/>
</dbReference>
<evidence type="ECO:0000256" key="6">
    <source>
        <dbReference type="SAM" id="Phobius"/>
    </source>
</evidence>
<protein>
    <submittedName>
        <fullName evidence="8">Sensor histidine kinase</fullName>
    </submittedName>
</protein>
<evidence type="ECO:0000313" key="8">
    <source>
        <dbReference type="EMBL" id="NNG67137.1"/>
    </source>
</evidence>
<evidence type="ECO:0000313" key="9">
    <source>
        <dbReference type="Proteomes" id="UP000529861"/>
    </source>
</evidence>
<dbReference type="Proteomes" id="UP000529861">
    <property type="component" value="Unassembled WGS sequence"/>
</dbReference>
<dbReference type="InterPro" id="IPR003660">
    <property type="entry name" value="HAMP_dom"/>
</dbReference>
<feature type="coiled-coil region" evidence="5">
    <location>
        <begin position="262"/>
        <end position="296"/>
    </location>
</feature>
<feature type="domain" description="HAMP" evidence="7">
    <location>
        <begin position="206"/>
        <end position="259"/>
    </location>
</feature>
<comment type="caution">
    <text evidence="8">The sequence shown here is derived from an EMBL/GenBank/DDBJ whole genome shotgun (WGS) entry which is preliminary data.</text>
</comment>
<gene>
    <name evidence="8" type="ORF">HKI81_07835</name>
</gene>
<dbReference type="InterPro" id="IPR050640">
    <property type="entry name" value="Bact_2-comp_sensor_kinase"/>
</dbReference>
<keyword evidence="3" id="KW-0808">Transferase</keyword>
<dbReference type="InterPro" id="IPR036890">
    <property type="entry name" value="HATPase_C_sf"/>
</dbReference>
<keyword evidence="6" id="KW-1133">Transmembrane helix</keyword>
<dbReference type="PANTHER" id="PTHR34220:SF7">
    <property type="entry name" value="SENSOR HISTIDINE KINASE YPDA"/>
    <property type="match status" value="1"/>
</dbReference>
<evidence type="ECO:0000256" key="2">
    <source>
        <dbReference type="ARBA" id="ARBA00022553"/>
    </source>
</evidence>
<accession>A0A7Y2L7C7</accession>
<name>A0A7Y2L7C7_9THEO</name>
<dbReference type="InterPro" id="IPR003594">
    <property type="entry name" value="HATPase_dom"/>
</dbReference>
<feature type="transmembrane region" description="Helical" evidence="6">
    <location>
        <begin position="16"/>
        <end position="35"/>
    </location>
</feature>
<reference evidence="8 9" key="1">
    <citation type="submission" date="2020-04" db="EMBL/GenBank/DDBJ databases">
        <title>Draft genome sequence of Caldanaerobacter sunterraneus. strain 1523vc isolated from Griffin hot spring, Kamchatka, Russia.</title>
        <authorList>
            <person name="Toshchakov S.V."/>
            <person name="Podosokorskaya O.A."/>
            <person name="Kublanov I.V."/>
            <person name="Korzhenkov A."/>
            <person name="Patrushev M.V."/>
        </authorList>
    </citation>
    <scope>NUCLEOTIDE SEQUENCE [LARGE SCALE GENOMIC DNA]</scope>
    <source>
        <strain evidence="8 9">1523vc</strain>
    </source>
</reference>
<proteinExistence type="predicted"/>
<evidence type="ECO:0000256" key="4">
    <source>
        <dbReference type="ARBA" id="ARBA00022777"/>
    </source>
</evidence>
<keyword evidence="4 8" id="KW-0418">Kinase</keyword>
<dbReference type="Pfam" id="PF00672">
    <property type="entry name" value="HAMP"/>
    <property type="match status" value="1"/>
</dbReference>
<dbReference type="Pfam" id="PF06580">
    <property type="entry name" value="His_kinase"/>
    <property type="match status" value="1"/>
</dbReference>
<dbReference type="Gene3D" id="6.10.340.10">
    <property type="match status" value="1"/>
</dbReference>
<dbReference type="CDD" id="cd06225">
    <property type="entry name" value="HAMP"/>
    <property type="match status" value="1"/>
</dbReference>
<keyword evidence="6" id="KW-0472">Membrane</keyword>
<dbReference type="AlphaFoldDB" id="A0A7Y2L7C7"/>
<organism evidence="8 9">
    <name type="scientific">Caldanaerobacter subterraneus</name>
    <dbReference type="NCBI Taxonomy" id="911092"/>
    <lineage>
        <taxon>Bacteria</taxon>
        <taxon>Bacillati</taxon>
        <taxon>Bacillota</taxon>
        <taxon>Clostridia</taxon>
        <taxon>Thermoanaerobacterales</taxon>
        <taxon>Thermoanaerobacteraceae</taxon>
        <taxon>Caldanaerobacter</taxon>
    </lineage>
</organism>
<keyword evidence="2" id="KW-0597">Phosphoprotein</keyword>
<dbReference type="PANTHER" id="PTHR34220">
    <property type="entry name" value="SENSOR HISTIDINE KINASE YPDA"/>
    <property type="match status" value="1"/>
</dbReference>
<sequence length="507" mass="58269">MLRDLWKAGGIRKKLIIYYLIVTVLMGMTSFYSYYNAKVAIEKLKSIFVDYVYLNNLNSDVNMLETEVERYLATKSSDALLNYYSLYNKLENKASDILSQNYYDTDSLMLKDIANTINKLLEEADAAVNAKRGRITSEYIDHFTKSIKISDYIKFYMTNLLNNKLQEGSAKYASITKNMEYLSYLNIFLILISIGFSIFLAFLFTYKITKPIIDLSHLAVRVSKGDFEVRPIELKTNDEIKVLSEAFNKMVVNIKKYIGEIKKQAEMERKLKEQEMQNLKMKNILKEAELKALQSQINPHFLFNTLNAAAQLAMMEGAEKSAEFIENVANLFRYNLKKLDSTVTLKDEIENVKRYIYILKTRFGDKIDFKLYVEKEVLDLEMPCMILQPVVENAFIHGLEDVERDGLIVLKAYKEGEKVLVEIADNGVGMEQEKIKAILALDSPDVDKKHVTGIGMHNIIHRLLVFYDISSVEDVIEIKSEIGKGTKVTLKIPDKKGERNYGQVVNS</sequence>
<feature type="transmembrane region" description="Helical" evidence="6">
    <location>
        <begin position="181"/>
        <end position="206"/>
    </location>
</feature>
<dbReference type="SUPFAM" id="SSF158472">
    <property type="entry name" value="HAMP domain-like"/>
    <property type="match status" value="1"/>
</dbReference>
<dbReference type="GO" id="GO:0016020">
    <property type="term" value="C:membrane"/>
    <property type="evidence" value="ECO:0007669"/>
    <property type="project" value="UniProtKB-SubCell"/>
</dbReference>
<dbReference type="SUPFAM" id="SSF55874">
    <property type="entry name" value="ATPase domain of HSP90 chaperone/DNA topoisomerase II/histidine kinase"/>
    <property type="match status" value="1"/>
</dbReference>
<evidence type="ECO:0000256" key="1">
    <source>
        <dbReference type="ARBA" id="ARBA00004370"/>
    </source>
</evidence>